<evidence type="ECO:0000256" key="6">
    <source>
        <dbReference type="SAM" id="Phobius"/>
    </source>
</evidence>
<reference evidence="7" key="1">
    <citation type="submission" date="2020-03" db="EMBL/GenBank/DDBJ databases">
        <authorList>
            <person name="Chebbi M.A."/>
            <person name="Drezen J.M."/>
        </authorList>
    </citation>
    <scope>NUCLEOTIDE SEQUENCE</scope>
    <source>
        <tissue evidence="7">Whole body</tissue>
    </source>
</reference>
<dbReference type="PANTHER" id="PTHR23507">
    <property type="entry name" value="ZGC:174356"/>
    <property type="match status" value="1"/>
</dbReference>
<dbReference type="PANTHER" id="PTHR23507:SF37">
    <property type="entry name" value="GH08173P"/>
    <property type="match status" value="1"/>
</dbReference>
<feature type="transmembrane region" description="Helical" evidence="6">
    <location>
        <begin position="247"/>
        <end position="267"/>
    </location>
</feature>
<evidence type="ECO:0000256" key="1">
    <source>
        <dbReference type="ARBA" id="ARBA00004141"/>
    </source>
</evidence>
<proteinExistence type="predicted"/>
<dbReference type="EMBL" id="JAAOIC020000032">
    <property type="protein sequence ID" value="KAG8039798.1"/>
    <property type="molecule type" value="Genomic_DNA"/>
</dbReference>
<keyword evidence="8" id="KW-1185">Reference proteome</keyword>
<dbReference type="OrthoDB" id="419734at2759"/>
<name>A0A8J5VB06_9HYME</name>
<comment type="caution">
    <text evidence="7">The sequence shown here is derived from an EMBL/GenBank/DDBJ whole genome shotgun (WGS) entry which is preliminary data.</text>
</comment>
<evidence type="ECO:0000313" key="8">
    <source>
        <dbReference type="Proteomes" id="UP000729913"/>
    </source>
</evidence>
<feature type="transmembrane region" description="Helical" evidence="6">
    <location>
        <begin position="119"/>
        <end position="137"/>
    </location>
</feature>
<feature type="compositionally biased region" description="Acidic residues" evidence="5">
    <location>
        <begin position="278"/>
        <end position="288"/>
    </location>
</feature>
<dbReference type="Proteomes" id="UP000729913">
    <property type="component" value="Unassembled WGS sequence"/>
</dbReference>
<keyword evidence="4 6" id="KW-0472">Membrane</keyword>
<evidence type="ECO:0000256" key="4">
    <source>
        <dbReference type="ARBA" id="ARBA00023136"/>
    </source>
</evidence>
<evidence type="ECO:0000256" key="3">
    <source>
        <dbReference type="ARBA" id="ARBA00022989"/>
    </source>
</evidence>
<evidence type="ECO:0000256" key="5">
    <source>
        <dbReference type="SAM" id="MobiDB-lite"/>
    </source>
</evidence>
<dbReference type="GO" id="GO:0022857">
    <property type="term" value="F:transmembrane transporter activity"/>
    <property type="evidence" value="ECO:0007669"/>
    <property type="project" value="TreeGrafter"/>
</dbReference>
<keyword evidence="2 6" id="KW-0812">Transmembrane</keyword>
<feature type="transmembrane region" description="Helical" evidence="6">
    <location>
        <begin position="213"/>
        <end position="235"/>
    </location>
</feature>
<accession>A0A8J5VB06</accession>
<comment type="subcellular location">
    <subcellularLocation>
        <location evidence="1">Membrane</location>
        <topology evidence="1">Multi-pass membrane protein</topology>
    </subcellularLocation>
</comment>
<sequence>MSEDLSEIIIVQNRRSQVIKKYFGWIRYISVEPTMWLYIMAYMITSVVEQALFVYKSCRVNHGFTEEVCRDIKNNDTINKIVQVTVSDFHQWNNIAGHVVPIILSLFYGNWSDRRGRKLPLIMGLLGKIIYSGMMVVNTLKPNWDLFMIIYTASIPMGMLGGDLAIFGSCFAYISDVSSAKQRAAVAAIGPVVAPVLRSMTSKVVPINERGKVFAMLSVCDNAVPFFSGVLYSQLYNETYNTVPSAIYWLTFATQIAVLLLILVIHLSSGSNRREKEEEKEEEEEDDTNNVSKASTLEANTPNVQERIIS</sequence>
<keyword evidence="3 6" id="KW-1133">Transmembrane helix</keyword>
<evidence type="ECO:0000313" key="7">
    <source>
        <dbReference type="EMBL" id="KAG8039798.1"/>
    </source>
</evidence>
<feature type="compositionally biased region" description="Polar residues" evidence="5">
    <location>
        <begin position="289"/>
        <end position="304"/>
    </location>
</feature>
<feature type="region of interest" description="Disordered" evidence="5">
    <location>
        <begin position="273"/>
        <end position="310"/>
    </location>
</feature>
<reference evidence="7" key="2">
    <citation type="submission" date="2021-04" db="EMBL/GenBank/DDBJ databases">
        <title>Genome-wide patterns of bracovirus chromosomal integration into multiple host tissues during parasitism.</title>
        <authorList>
            <person name="Chebbi M.A.C."/>
        </authorList>
    </citation>
    <scope>NUCLEOTIDE SEQUENCE</scope>
    <source>
        <tissue evidence="7">Whole body</tissue>
    </source>
</reference>
<organism evidence="7 8">
    <name type="scientific">Cotesia typhae</name>
    <dbReference type="NCBI Taxonomy" id="2053667"/>
    <lineage>
        <taxon>Eukaryota</taxon>
        <taxon>Metazoa</taxon>
        <taxon>Ecdysozoa</taxon>
        <taxon>Arthropoda</taxon>
        <taxon>Hexapoda</taxon>
        <taxon>Insecta</taxon>
        <taxon>Pterygota</taxon>
        <taxon>Neoptera</taxon>
        <taxon>Endopterygota</taxon>
        <taxon>Hymenoptera</taxon>
        <taxon>Apocrita</taxon>
        <taxon>Ichneumonoidea</taxon>
        <taxon>Braconidae</taxon>
        <taxon>Microgastrinae</taxon>
        <taxon>Cotesia</taxon>
    </lineage>
</organism>
<dbReference type="GO" id="GO:0016020">
    <property type="term" value="C:membrane"/>
    <property type="evidence" value="ECO:0007669"/>
    <property type="project" value="UniProtKB-SubCell"/>
</dbReference>
<evidence type="ECO:0000256" key="2">
    <source>
        <dbReference type="ARBA" id="ARBA00022692"/>
    </source>
</evidence>
<feature type="transmembrane region" description="Helical" evidence="6">
    <location>
        <begin position="149"/>
        <end position="174"/>
    </location>
</feature>
<gene>
    <name evidence="7" type="ORF">G9C98_000527</name>
</gene>
<protein>
    <submittedName>
        <fullName evidence="7">Uncharacterized protein</fullName>
    </submittedName>
</protein>
<dbReference type="AlphaFoldDB" id="A0A8J5VB06"/>